<proteinExistence type="predicted"/>
<dbReference type="InterPro" id="IPR003607">
    <property type="entry name" value="HD/PDEase_dom"/>
</dbReference>
<dbReference type="Pfam" id="PF01966">
    <property type="entry name" value="HD"/>
    <property type="match status" value="1"/>
</dbReference>
<reference evidence="2" key="2">
    <citation type="journal article" date="2021" name="PeerJ">
        <title>Extensive microbial diversity within the chicken gut microbiome revealed by metagenomics and culture.</title>
        <authorList>
            <person name="Gilroy R."/>
            <person name="Ravi A."/>
            <person name="Getino M."/>
            <person name="Pursley I."/>
            <person name="Horton D.L."/>
            <person name="Alikhan N.F."/>
            <person name="Baker D."/>
            <person name="Gharbi K."/>
            <person name="Hall N."/>
            <person name="Watson M."/>
            <person name="Adriaenssens E.M."/>
            <person name="Foster-Nyarko E."/>
            <person name="Jarju S."/>
            <person name="Secka A."/>
            <person name="Antonio M."/>
            <person name="Oren A."/>
            <person name="Chaudhuri R.R."/>
            <person name="La Ragione R."/>
            <person name="Hildebrand F."/>
            <person name="Pallen M.J."/>
        </authorList>
    </citation>
    <scope>NUCLEOTIDE SEQUENCE</scope>
    <source>
        <strain evidence="2">B1-3475</strain>
    </source>
</reference>
<evidence type="ECO:0000313" key="2">
    <source>
        <dbReference type="EMBL" id="MBO8454918.1"/>
    </source>
</evidence>
<reference evidence="2" key="1">
    <citation type="submission" date="2020-10" db="EMBL/GenBank/DDBJ databases">
        <authorList>
            <person name="Gilroy R."/>
        </authorList>
    </citation>
    <scope>NUCLEOTIDE SEQUENCE</scope>
    <source>
        <strain evidence="2">B1-3475</strain>
    </source>
</reference>
<dbReference type="Proteomes" id="UP000823617">
    <property type="component" value="Unassembled WGS sequence"/>
</dbReference>
<dbReference type="CDD" id="cd00077">
    <property type="entry name" value="HDc"/>
    <property type="match status" value="1"/>
</dbReference>
<accession>A0A9D9HJD9</accession>
<protein>
    <submittedName>
        <fullName evidence="2">HD domain-containing protein</fullName>
    </submittedName>
</protein>
<dbReference type="Gene3D" id="1.10.3210.10">
    <property type="entry name" value="Hypothetical protein af1432"/>
    <property type="match status" value="1"/>
</dbReference>
<dbReference type="SUPFAM" id="SSF109604">
    <property type="entry name" value="HD-domain/PDEase-like"/>
    <property type="match status" value="1"/>
</dbReference>
<organism evidence="2 3">
    <name type="scientific">Candidatus Cryptobacteroides intestinigallinarum</name>
    <dbReference type="NCBI Taxonomy" id="2840767"/>
    <lineage>
        <taxon>Bacteria</taxon>
        <taxon>Pseudomonadati</taxon>
        <taxon>Bacteroidota</taxon>
        <taxon>Bacteroidia</taxon>
        <taxon>Bacteroidales</taxon>
        <taxon>Candidatus Cryptobacteroides</taxon>
    </lineage>
</organism>
<dbReference type="InterPro" id="IPR006674">
    <property type="entry name" value="HD_domain"/>
</dbReference>
<name>A0A9D9HJD9_9BACT</name>
<gene>
    <name evidence="2" type="ORF">IAC08_00750</name>
</gene>
<evidence type="ECO:0000259" key="1">
    <source>
        <dbReference type="Pfam" id="PF01966"/>
    </source>
</evidence>
<evidence type="ECO:0000313" key="3">
    <source>
        <dbReference type="Proteomes" id="UP000823617"/>
    </source>
</evidence>
<dbReference type="EMBL" id="JADIMK010000008">
    <property type="protein sequence ID" value="MBO8454918.1"/>
    <property type="molecule type" value="Genomic_DNA"/>
</dbReference>
<comment type="caution">
    <text evidence="2">The sequence shown here is derived from an EMBL/GenBank/DDBJ whole genome shotgun (WGS) entry which is preliminary data.</text>
</comment>
<feature type="domain" description="HD" evidence="1">
    <location>
        <begin position="33"/>
        <end position="135"/>
    </location>
</feature>
<sequence length="219" mass="25302">MPGYQGIRQEVKDYVWKEVVPRYAAFDPAHREEHALDVIYGVIALYDNAPEEVRSELDPEILFVAAACHDLGRINGKEHHHTDSAKIIRADASLPGWFTPGQIETIAEAAEDHRASLDHEPRSMYGKMVAEADRLIDKDTVIRRTLQYGMSRYPELSEEGQIERALDHLYEKYGQDGYLKLWIPWSSNALRLMEFRTQLSDPETAREEVVRVFHELKLR</sequence>
<dbReference type="AlphaFoldDB" id="A0A9D9HJD9"/>